<dbReference type="RefSeq" id="WP_249284535.1">
    <property type="nucleotide sequence ID" value="NZ_JACRSO010000001.1"/>
</dbReference>
<organism evidence="3 4">
    <name type="scientific">Luoshenia tenuis</name>
    <dbReference type="NCBI Taxonomy" id="2763654"/>
    <lineage>
        <taxon>Bacteria</taxon>
        <taxon>Bacillati</taxon>
        <taxon>Bacillota</taxon>
        <taxon>Clostridia</taxon>
        <taxon>Christensenellales</taxon>
        <taxon>Christensenellaceae</taxon>
        <taxon>Luoshenia</taxon>
    </lineage>
</organism>
<comment type="caution">
    <text evidence="3">The sequence shown here is derived from an EMBL/GenBank/DDBJ whole genome shotgun (WGS) entry which is preliminary data.</text>
</comment>
<proteinExistence type="predicted"/>
<dbReference type="Proteomes" id="UP000654279">
    <property type="component" value="Unassembled WGS sequence"/>
</dbReference>
<dbReference type="EMBL" id="JACRSO010000001">
    <property type="protein sequence ID" value="MBC8528545.1"/>
    <property type="molecule type" value="Genomic_DNA"/>
</dbReference>
<keyword evidence="1" id="KW-0472">Membrane</keyword>
<feature type="transmembrane region" description="Helical" evidence="1">
    <location>
        <begin position="103"/>
        <end position="127"/>
    </location>
</feature>
<dbReference type="Pfam" id="PF12158">
    <property type="entry name" value="DUF3592"/>
    <property type="match status" value="1"/>
</dbReference>
<evidence type="ECO:0000256" key="1">
    <source>
        <dbReference type="SAM" id="Phobius"/>
    </source>
</evidence>
<feature type="transmembrane region" description="Helical" evidence="1">
    <location>
        <begin position="12"/>
        <end position="34"/>
    </location>
</feature>
<keyword evidence="1" id="KW-0812">Transmembrane</keyword>
<evidence type="ECO:0000313" key="3">
    <source>
        <dbReference type="EMBL" id="MBC8528545.1"/>
    </source>
</evidence>
<protein>
    <submittedName>
        <fullName evidence="3">DUF3592 domain-containing protein</fullName>
    </submittedName>
</protein>
<name>A0A926HMF0_9FIRM</name>
<keyword evidence="4" id="KW-1185">Reference proteome</keyword>
<reference evidence="3" key="1">
    <citation type="submission" date="2020-08" db="EMBL/GenBank/DDBJ databases">
        <title>Genome public.</title>
        <authorList>
            <person name="Liu C."/>
            <person name="Sun Q."/>
        </authorList>
    </citation>
    <scope>NUCLEOTIDE SEQUENCE</scope>
    <source>
        <strain evidence="3">NSJ-44</strain>
    </source>
</reference>
<dbReference type="AlphaFoldDB" id="A0A926HMF0"/>
<evidence type="ECO:0000259" key="2">
    <source>
        <dbReference type="Pfam" id="PF12158"/>
    </source>
</evidence>
<dbReference type="InterPro" id="IPR021994">
    <property type="entry name" value="DUF3592"/>
</dbReference>
<evidence type="ECO:0000313" key="4">
    <source>
        <dbReference type="Proteomes" id="UP000654279"/>
    </source>
</evidence>
<accession>A0A926HMF0</accession>
<feature type="domain" description="DUF3592" evidence="2">
    <location>
        <begin position="55"/>
        <end position="101"/>
    </location>
</feature>
<sequence>MYMSKADKMVRLMWRIFAGMGGLFVGIALAVALLQFQDLEGRVETQAQIVDFGNGGYPIVAYEAQGQRLTCQLNFRSSSMQLGQPITVYYRPEDPGQASVKEYLFPLIFGGIGGLFLILGSIGLAVLRRGQRRREQVFYHGRRIKAQITGYGLNYSVRINNRHPFILTCQYYDAAGNTLYTFKSRGIDYNPSQFLAGKQEIDVYVDGENYRNYYVDLGSVLPDVKVVQG</sequence>
<gene>
    <name evidence="3" type="ORF">H8699_03720</name>
</gene>
<keyword evidence="1" id="KW-1133">Transmembrane helix</keyword>